<keyword evidence="5" id="KW-1185">Reference proteome</keyword>
<reference evidence="4 5" key="1">
    <citation type="submission" date="2019-03" db="EMBL/GenBank/DDBJ databases">
        <title>Genomic Encyclopedia of Type Strains, Phase IV (KMG-IV): sequencing the most valuable type-strain genomes for metagenomic binning, comparative biology and taxonomic classification.</title>
        <authorList>
            <person name="Goeker M."/>
        </authorList>
    </citation>
    <scope>NUCLEOTIDE SEQUENCE [LARGE SCALE GENOMIC DNA]</scope>
    <source>
        <strain evidence="4 5">DSM 29487</strain>
    </source>
</reference>
<dbReference type="Gene3D" id="2.130.10.10">
    <property type="entry name" value="YVTN repeat-like/Quinoprotein amine dehydrogenase"/>
    <property type="match status" value="1"/>
</dbReference>
<keyword evidence="1" id="KW-0812">Transmembrane</keyword>
<name>A0A4R3YU84_9FIRM</name>
<dbReference type="RefSeq" id="WP_066444337.1">
    <property type="nucleotide sequence ID" value="NZ_JANKBF010000016.1"/>
</dbReference>
<dbReference type="Pfam" id="PF16472">
    <property type="entry name" value="DUF5050"/>
    <property type="match status" value="1"/>
</dbReference>
<dbReference type="AlphaFoldDB" id="A0A4R3YU84"/>
<dbReference type="Proteomes" id="UP000295515">
    <property type="component" value="Unassembled WGS sequence"/>
</dbReference>
<sequence length="417" mass="47611">MICPRCKSELNDDMSFCPQCGLKIERCPHCHQPILPNAKFCSHCGERLYEDVPQGVGGFYQPLGDEDNLKEETVDFEDIPVSHKVNKKVIGIGVAILIALTGISYLYLYHGPALNLARDNSSHQIKVKQQSIGGTTSYATFTGNINLSGLVYQSEDKFYICDDQGHLVSMDKDLKNRQTILNESVQYVNVTKDMIYYANKDNYLCQSSLDGKDKKILINKAVYYVIVKDDKIYYQLDEDHEALYVYDIKTKKETKLNERQSFSLNILDDKIYFTSSDGIYSIGLDGKGEEKLLSGKYYNLIYQDGYLYCGKTDGSLMSYDIKNKETQTYDKNVQMFINMSDHNLFYYTNDMNVMKYDLKTKKKTKIYSGYITGGQIIGDKLILMTGGSYSDNAYQVIMDFNGENQQRLFTDGQGDFI</sequence>
<comment type="caution">
    <text evidence="4">The sequence shown here is derived from an EMBL/GenBank/DDBJ whole genome shotgun (WGS) entry which is preliminary data.</text>
</comment>
<dbReference type="InterPro" id="IPR025874">
    <property type="entry name" value="DZR"/>
</dbReference>
<keyword evidence="1" id="KW-0472">Membrane</keyword>
<feature type="transmembrane region" description="Helical" evidence="1">
    <location>
        <begin position="89"/>
        <end position="108"/>
    </location>
</feature>
<accession>A0A4R3YU84</accession>
<dbReference type="InterPro" id="IPR015943">
    <property type="entry name" value="WD40/YVTN_repeat-like_dom_sf"/>
</dbReference>
<feature type="domain" description="Prolow-density lipoprotein receptor-related protein 1-like beta-propeller" evidence="3">
    <location>
        <begin position="142"/>
        <end position="384"/>
    </location>
</feature>
<protein>
    <submittedName>
        <fullName evidence="4">Double zinc ribbon protein</fullName>
    </submittedName>
</protein>
<dbReference type="InterPro" id="IPR032485">
    <property type="entry name" value="LRP1-like_beta_prop"/>
</dbReference>
<dbReference type="EMBL" id="SMCQ01000018">
    <property type="protein sequence ID" value="TCV95308.1"/>
    <property type="molecule type" value="Genomic_DNA"/>
</dbReference>
<dbReference type="SUPFAM" id="SSF69304">
    <property type="entry name" value="Tricorn protease N-terminal domain"/>
    <property type="match status" value="1"/>
</dbReference>
<organism evidence="4 5">
    <name type="scientific">Longibaculum muris</name>
    <dbReference type="NCBI Taxonomy" id="1796628"/>
    <lineage>
        <taxon>Bacteria</taxon>
        <taxon>Bacillati</taxon>
        <taxon>Bacillota</taxon>
        <taxon>Erysipelotrichia</taxon>
        <taxon>Erysipelotrichales</taxon>
        <taxon>Coprobacillaceae</taxon>
        <taxon>Longibaculum</taxon>
    </lineage>
</organism>
<evidence type="ECO:0000259" key="3">
    <source>
        <dbReference type="Pfam" id="PF16472"/>
    </source>
</evidence>
<proteinExistence type="predicted"/>
<dbReference type="Pfam" id="PF12773">
    <property type="entry name" value="DZR"/>
    <property type="match status" value="1"/>
</dbReference>
<evidence type="ECO:0000313" key="4">
    <source>
        <dbReference type="EMBL" id="TCV95308.1"/>
    </source>
</evidence>
<keyword evidence="1" id="KW-1133">Transmembrane helix</keyword>
<dbReference type="GeneID" id="98916062"/>
<evidence type="ECO:0000256" key="1">
    <source>
        <dbReference type="SAM" id="Phobius"/>
    </source>
</evidence>
<feature type="domain" description="DZANK-type" evidence="2">
    <location>
        <begin position="3"/>
        <end position="45"/>
    </location>
</feature>
<evidence type="ECO:0000313" key="5">
    <source>
        <dbReference type="Proteomes" id="UP000295515"/>
    </source>
</evidence>
<evidence type="ECO:0000259" key="2">
    <source>
        <dbReference type="Pfam" id="PF12773"/>
    </source>
</evidence>
<gene>
    <name evidence="4" type="ORF">EDD60_11827</name>
</gene>